<name>A0A2W0C0W6_9BACL</name>
<keyword evidence="2" id="KW-0808">Transferase</keyword>
<sequence length="126" mass="15068">MQHFQLFLAYLFPIIFTCFFVLLCGLVTWRMVRDIAALESTVHLISEELDQFHKLVTQTHKDDRANWRWLGGLTNDVVIALEELIRNIELIQSVSYEYKEEYIQLVHEAYAAAYQLRELLHDERFY</sequence>
<protein>
    <submittedName>
        <fullName evidence="2">Signal transduction histidine kinase</fullName>
    </submittedName>
</protein>
<keyword evidence="1" id="KW-1133">Transmembrane helix</keyword>
<evidence type="ECO:0000256" key="1">
    <source>
        <dbReference type="SAM" id="Phobius"/>
    </source>
</evidence>
<keyword evidence="1" id="KW-0472">Membrane</keyword>
<keyword evidence="2" id="KW-0418">Kinase</keyword>
<feature type="transmembrane region" description="Helical" evidence="1">
    <location>
        <begin position="6"/>
        <end position="29"/>
    </location>
</feature>
<gene>
    <name evidence="2" type="ORF">PIL02S_06878</name>
</gene>
<evidence type="ECO:0000313" key="3">
    <source>
        <dbReference type="Proteomes" id="UP000247459"/>
    </source>
</evidence>
<dbReference type="Proteomes" id="UP000247459">
    <property type="component" value="Unassembled WGS sequence"/>
</dbReference>
<dbReference type="AlphaFoldDB" id="A0A2W0C0W6"/>
<dbReference type="EMBL" id="PRLG01000039">
    <property type="protein sequence ID" value="PYY25284.1"/>
    <property type="molecule type" value="Genomic_DNA"/>
</dbReference>
<accession>A0A2W0C0W6</accession>
<reference evidence="2 3" key="1">
    <citation type="submission" date="2018-01" db="EMBL/GenBank/DDBJ databases">
        <title>Genome sequence of the PGP bacterium Paenibacillus illinoisensis E3.</title>
        <authorList>
            <person name="Rolli E."/>
            <person name="Marasco R."/>
            <person name="Bessem C."/>
            <person name="Michoud G."/>
            <person name="Gaiarsa S."/>
            <person name="Borin S."/>
            <person name="Daffonchio D."/>
        </authorList>
    </citation>
    <scope>NUCLEOTIDE SEQUENCE [LARGE SCALE GENOMIC DNA]</scope>
    <source>
        <strain evidence="2 3">E3</strain>
    </source>
</reference>
<evidence type="ECO:0000313" key="2">
    <source>
        <dbReference type="EMBL" id="PYY25284.1"/>
    </source>
</evidence>
<dbReference type="GO" id="GO:0016301">
    <property type="term" value="F:kinase activity"/>
    <property type="evidence" value="ECO:0007669"/>
    <property type="project" value="UniProtKB-KW"/>
</dbReference>
<proteinExistence type="predicted"/>
<keyword evidence="1" id="KW-0812">Transmembrane</keyword>
<comment type="caution">
    <text evidence="2">The sequence shown here is derived from an EMBL/GenBank/DDBJ whole genome shotgun (WGS) entry which is preliminary data.</text>
</comment>
<organism evidence="2 3">
    <name type="scientific">Paenibacillus illinoisensis</name>
    <dbReference type="NCBI Taxonomy" id="59845"/>
    <lineage>
        <taxon>Bacteria</taxon>
        <taxon>Bacillati</taxon>
        <taxon>Bacillota</taxon>
        <taxon>Bacilli</taxon>
        <taxon>Bacillales</taxon>
        <taxon>Paenibacillaceae</taxon>
        <taxon>Paenibacillus</taxon>
    </lineage>
</organism>